<dbReference type="GO" id="GO:0071978">
    <property type="term" value="P:bacterial-type flagellum-dependent swarming motility"/>
    <property type="evidence" value="ECO:0007669"/>
    <property type="project" value="TreeGrafter"/>
</dbReference>
<dbReference type="InterPro" id="IPR010930">
    <property type="entry name" value="Flg_bb/hook_C_dom"/>
</dbReference>
<dbReference type="PROSITE" id="PS00588">
    <property type="entry name" value="FLAGELLA_BB_ROD"/>
    <property type="match status" value="1"/>
</dbReference>
<dbReference type="PANTHER" id="PTHR30435:SF18">
    <property type="entry name" value="FLAGELLAR BASAL-BODY ROD PROTEIN FLGF"/>
    <property type="match status" value="1"/>
</dbReference>
<dbReference type="Proteomes" id="UP000302163">
    <property type="component" value="Chromosome"/>
</dbReference>
<dbReference type="Pfam" id="PF22692">
    <property type="entry name" value="LlgE_F_G_D1"/>
    <property type="match status" value="1"/>
</dbReference>
<dbReference type="RefSeq" id="WP_138094940.1">
    <property type="nucleotide sequence ID" value="NZ_CP040428.1"/>
</dbReference>
<keyword evidence="10" id="KW-0282">Flagellum</keyword>
<dbReference type="InterPro" id="IPR001444">
    <property type="entry name" value="Flag_bb_rod_N"/>
</dbReference>
<evidence type="ECO:0000313" key="10">
    <source>
        <dbReference type="EMBL" id="QCT19051.1"/>
    </source>
</evidence>
<dbReference type="GO" id="GO:0030694">
    <property type="term" value="C:bacterial-type flagellum basal body, rod"/>
    <property type="evidence" value="ECO:0007669"/>
    <property type="project" value="UniProtKB-UniRule"/>
</dbReference>
<name>A0A4P8YES0_9ENTR</name>
<dbReference type="OrthoDB" id="9804559at2"/>
<keyword evidence="10" id="KW-0966">Cell projection</keyword>
<feature type="domain" description="Flagellar basal-body/hook protein C-terminal" evidence="8">
    <location>
        <begin position="203"/>
        <end position="247"/>
    </location>
</feature>
<comment type="subcellular location">
    <subcellularLocation>
        <location evidence="1 6">Bacterial flagellum basal body</location>
    </subcellularLocation>
</comment>
<feature type="domain" description="Flagellar basal body rod protein N-terminal" evidence="7">
    <location>
        <begin position="5"/>
        <end position="35"/>
    </location>
</feature>
<comment type="subunit">
    <text evidence="4 6">The basal body constitutes a major portion of the flagellar organelle and consists of five rings (E,L,P,S, and M) mounted on a central rod. The rod consists of about 26 subunits of FlgG in the distal portion, and FlgB, FlgC and FlgF are thought to build up the proximal portion of the rod with about 6 subunits each.</text>
</comment>
<evidence type="ECO:0000259" key="8">
    <source>
        <dbReference type="Pfam" id="PF06429"/>
    </source>
</evidence>
<dbReference type="InterPro" id="IPR020013">
    <property type="entry name" value="Flagellar_FlgE/F/G"/>
</dbReference>
<proteinExistence type="inferred from homology"/>
<dbReference type="InterPro" id="IPR037925">
    <property type="entry name" value="FlgE/F/G-like"/>
</dbReference>
<dbReference type="Pfam" id="PF06429">
    <property type="entry name" value="Flg_bbr_C"/>
    <property type="match status" value="1"/>
</dbReference>
<feature type="domain" description="Flagellar hook protein FlgE/F/G-like D1" evidence="9">
    <location>
        <begin position="85"/>
        <end position="145"/>
    </location>
</feature>
<evidence type="ECO:0000313" key="11">
    <source>
        <dbReference type="Proteomes" id="UP000302163"/>
    </source>
</evidence>
<protein>
    <recommendedName>
        <fullName evidence="5 6">Flagellar basal-body rod protein FlgF</fullName>
    </recommendedName>
</protein>
<gene>
    <name evidence="10" type="ORF">FEM41_04975</name>
</gene>
<dbReference type="EMBL" id="CP040428">
    <property type="protein sequence ID" value="QCT19051.1"/>
    <property type="molecule type" value="Genomic_DNA"/>
</dbReference>
<dbReference type="AlphaFoldDB" id="A0A4P8YES0"/>
<accession>A0A4P8YES0</accession>
<keyword evidence="11" id="KW-1185">Reference proteome</keyword>
<evidence type="ECO:0000256" key="5">
    <source>
        <dbReference type="ARBA" id="ARBA00040228"/>
    </source>
</evidence>
<sequence>MDRAIYTALGAASAALDRQAVTSNNLANASTPGFRAQLAAYRAVPINGPSIQTRALVTASTPYHDTTMGTVSQTGRNLDVALPQDGWLAVQLPNGGEGYTRNGNIEVDAEGQLRVRGYPLMGDGGPIAVPPQAEITIAPDGTISALGAGDEATAVAQVGRLKMVNAEMSELNHGDDGLFHVNAGAAAQRGAVLPQDPELVLIPGAIEGSNVSPVKSMVDMISNARSFDMQMKTISNLDDNAKRANQLLSLG</sequence>
<evidence type="ECO:0000259" key="9">
    <source>
        <dbReference type="Pfam" id="PF22692"/>
    </source>
</evidence>
<dbReference type="SUPFAM" id="SSF117143">
    <property type="entry name" value="Flagellar hook protein flgE"/>
    <property type="match status" value="1"/>
</dbReference>
<evidence type="ECO:0000256" key="1">
    <source>
        <dbReference type="ARBA" id="ARBA00004117"/>
    </source>
</evidence>
<evidence type="ECO:0000256" key="3">
    <source>
        <dbReference type="ARBA" id="ARBA00023143"/>
    </source>
</evidence>
<dbReference type="PANTHER" id="PTHR30435">
    <property type="entry name" value="FLAGELLAR PROTEIN"/>
    <property type="match status" value="1"/>
</dbReference>
<keyword evidence="10" id="KW-0969">Cilium</keyword>
<evidence type="ECO:0000256" key="6">
    <source>
        <dbReference type="RuleBase" id="RU362116"/>
    </source>
</evidence>
<evidence type="ECO:0000256" key="2">
    <source>
        <dbReference type="ARBA" id="ARBA00009677"/>
    </source>
</evidence>
<evidence type="ECO:0000256" key="4">
    <source>
        <dbReference type="ARBA" id="ARBA00038560"/>
    </source>
</evidence>
<dbReference type="InterPro" id="IPR053967">
    <property type="entry name" value="LlgE_F_G-like_D1"/>
</dbReference>
<organism evidence="10 11">
    <name type="scientific">Jejubacter calystegiae</name>
    <dbReference type="NCBI Taxonomy" id="2579935"/>
    <lineage>
        <taxon>Bacteria</taxon>
        <taxon>Pseudomonadati</taxon>
        <taxon>Pseudomonadota</taxon>
        <taxon>Gammaproteobacteria</taxon>
        <taxon>Enterobacterales</taxon>
        <taxon>Enterobacteriaceae</taxon>
        <taxon>Jejubacter</taxon>
    </lineage>
</organism>
<dbReference type="Pfam" id="PF00460">
    <property type="entry name" value="Flg_bb_rod"/>
    <property type="match status" value="1"/>
</dbReference>
<dbReference type="InterPro" id="IPR019776">
    <property type="entry name" value="Flagellar_basal_body_rod_CS"/>
</dbReference>
<dbReference type="NCBIfam" id="NF009280">
    <property type="entry name" value="PRK12640.1"/>
    <property type="match status" value="1"/>
</dbReference>
<keyword evidence="3 6" id="KW-0975">Bacterial flagellum</keyword>
<evidence type="ECO:0000259" key="7">
    <source>
        <dbReference type="Pfam" id="PF00460"/>
    </source>
</evidence>
<comment type="similarity">
    <text evidence="2 6">Belongs to the flagella basal body rod proteins family.</text>
</comment>
<dbReference type="KEGG" id="izh:FEM41_04975"/>
<reference evidence="10 11" key="1">
    <citation type="submission" date="2019-05" db="EMBL/GenBank/DDBJ databases">
        <title>Complete genome sequence of Izhakiella calystegiae KSNA2, an endophyte isolated from beach morning glory (Calystegia soldanella).</title>
        <authorList>
            <person name="Jiang L."/>
            <person name="Jeong J.C."/>
            <person name="Kim C.Y."/>
            <person name="Kim D.H."/>
            <person name="Kim S.W."/>
            <person name="Lee j."/>
        </authorList>
    </citation>
    <scope>NUCLEOTIDE SEQUENCE [LARGE SCALE GENOMIC DNA]</scope>
    <source>
        <strain evidence="10 11">KSNA2</strain>
    </source>
</reference>
<dbReference type="NCBIfam" id="TIGR03506">
    <property type="entry name" value="FlgEFG_subfam"/>
    <property type="match status" value="1"/>
</dbReference>